<keyword evidence="2" id="KW-1185">Reference proteome</keyword>
<dbReference type="PANTHER" id="PTHR34427">
    <property type="entry name" value="DUF4283 DOMAIN PROTEIN"/>
    <property type="match status" value="1"/>
</dbReference>
<name>A0A9Q0G560_9ROSI</name>
<dbReference type="PANTHER" id="PTHR34427:SF5">
    <property type="entry name" value="DUF4283 DOMAIN-CONTAINING PROTEIN"/>
    <property type="match status" value="1"/>
</dbReference>
<reference evidence="1" key="2">
    <citation type="journal article" date="2023" name="Plants (Basel)">
        <title>Annotation of the Turnera subulata (Passifloraceae) Draft Genome Reveals the S-Locus Evolved after the Divergence of Turneroideae from Passifloroideae in a Stepwise Manner.</title>
        <authorList>
            <person name="Henning P.M."/>
            <person name="Roalson E.H."/>
            <person name="Mir W."/>
            <person name="McCubbin A.G."/>
            <person name="Shore J.S."/>
        </authorList>
    </citation>
    <scope>NUCLEOTIDE SEQUENCE</scope>
    <source>
        <strain evidence="1">F60SS</strain>
    </source>
</reference>
<evidence type="ECO:0000313" key="1">
    <source>
        <dbReference type="EMBL" id="KAJ4843398.1"/>
    </source>
</evidence>
<sequence>MLAVLKNPIPFRSLTAIVRSNVNKDVSIIPMGGVSYLIRFQTDDELHSVLRNKPPALTQIFSDIRKWKAGDRAFNRLCWVHLRGVPPCVWNEDFFGAVVVGVGAMVDCSQDTRSQSRLDVAKVLILTNDFGFINRNFSVNIGSEQIIIGVMETQFDPLDWEWSSSSLSCNDDAVSHDQKKKKAAL</sequence>
<comment type="caution">
    <text evidence="1">The sequence shown here is derived from an EMBL/GenBank/DDBJ whole genome shotgun (WGS) entry which is preliminary data.</text>
</comment>
<protein>
    <recommendedName>
        <fullName evidence="3">DUF4283 domain-containing protein</fullName>
    </recommendedName>
</protein>
<accession>A0A9Q0G560</accession>
<organism evidence="1 2">
    <name type="scientific">Turnera subulata</name>
    <dbReference type="NCBI Taxonomy" id="218843"/>
    <lineage>
        <taxon>Eukaryota</taxon>
        <taxon>Viridiplantae</taxon>
        <taxon>Streptophyta</taxon>
        <taxon>Embryophyta</taxon>
        <taxon>Tracheophyta</taxon>
        <taxon>Spermatophyta</taxon>
        <taxon>Magnoliopsida</taxon>
        <taxon>eudicotyledons</taxon>
        <taxon>Gunneridae</taxon>
        <taxon>Pentapetalae</taxon>
        <taxon>rosids</taxon>
        <taxon>fabids</taxon>
        <taxon>Malpighiales</taxon>
        <taxon>Passifloraceae</taxon>
        <taxon>Turnera</taxon>
    </lineage>
</organism>
<proteinExistence type="predicted"/>
<dbReference type="AlphaFoldDB" id="A0A9Q0G560"/>
<reference evidence="1" key="1">
    <citation type="submission" date="2022-02" db="EMBL/GenBank/DDBJ databases">
        <authorList>
            <person name="Henning P.M."/>
            <person name="McCubbin A.G."/>
            <person name="Shore J.S."/>
        </authorList>
    </citation>
    <scope>NUCLEOTIDE SEQUENCE</scope>
    <source>
        <strain evidence="1">F60SS</strain>
        <tissue evidence="1">Leaves</tissue>
    </source>
</reference>
<dbReference type="Proteomes" id="UP001141552">
    <property type="component" value="Unassembled WGS sequence"/>
</dbReference>
<evidence type="ECO:0008006" key="3">
    <source>
        <dbReference type="Google" id="ProtNLM"/>
    </source>
</evidence>
<evidence type="ECO:0000313" key="2">
    <source>
        <dbReference type="Proteomes" id="UP001141552"/>
    </source>
</evidence>
<dbReference type="EMBL" id="JAKUCV010002243">
    <property type="protein sequence ID" value="KAJ4843398.1"/>
    <property type="molecule type" value="Genomic_DNA"/>
</dbReference>
<gene>
    <name evidence="1" type="ORF">Tsubulata_013304</name>
</gene>